<dbReference type="AlphaFoldDB" id="A0A6H1ZY64"/>
<organism evidence="1">
    <name type="scientific">viral metagenome</name>
    <dbReference type="NCBI Taxonomy" id="1070528"/>
    <lineage>
        <taxon>unclassified sequences</taxon>
        <taxon>metagenomes</taxon>
        <taxon>organismal metagenomes</taxon>
    </lineage>
</organism>
<dbReference type="EMBL" id="MT144346">
    <property type="protein sequence ID" value="QJA52514.1"/>
    <property type="molecule type" value="Genomic_DNA"/>
</dbReference>
<evidence type="ECO:0000313" key="1">
    <source>
        <dbReference type="EMBL" id="QJA52514.1"/>
    </source>
</evidence>
<protein>
    <submittedName>
        <fullName evidence="1">Uncharacterized protein</fullName>
    </submittedName>
</protein>
<gene>
    <name evidence="1" type="ORF">TM448A02781_0002</name>
</gene>
<name>A0A6H1ZY64_9ZZZZ</name>
<proteinExistence type="predicted"/>
<reference evidence="1" key="1">
    <citation type="submission" date="2020-03" db="EMBL/GenBank/DDBJ databases">
        <title>The deep terrestrial virosphere.</title>
        <authorList>
            <person name="Holmfeldt K."/>
            <person name="Nilsson E."/>
            <person name="Simone D."/>
            <person name="Lopez-Fernandez M."/>
            <person name="Wu X."/>
            <person name="de Brujin I."/>
            <person name="Lundin D."/>
            <person name="Andersson A."/>
            <person name="Bertilsson S."/>
            <person name="Dopson M."/>
        </authorList>
    </citation>
    <scope>NUCLEOTIDE SEQUENCE</scope>
    <source>
        <strain evidence="1">TM448A02781</strain>
    </source>
</reference>
<accession>A0A6H1ZY64</accession>
<sequence>MATISGNSYSSPKNINLKSGILRFGATKSSNPLTNDSTGAGIYINSSNQLIYWDKSTATTLGSAGSLSNFSLNDAYDDGSTITVDAGAITLAGSHATNNILALTLTGVGTGNVIDIQNNTSGTAGSDIIGTNNTWSVSSAGAAVFVGVTPGGDITSTAVAVDWDLIDNNASALSFDATGKAGIIAIVSTDSSEGVTMSGTLTVAGVLTASTGFASSNGACTITDNSNIANGLTITNNTATTYGNASDAGVVEIKAAALTTGALVNLSLEASVLNGGFYVRCWEQTAAGAVFSVGEAGATAITGVGGSNVLTVTAGDISVADGSLTIVDADNATTVSVTNNTATTAAVLAVAGSGAFTGASFVTITPSGLTTGSAVGVTVDAITTGVAVKIANTGETIAAGELLQILNTESGDLVAKTGNLCSITSSLTDTGIGAITEDYDTLLLSRSDIVNDATVANAYTAQGSVLKILHTGTKTAGLSLTDTVIALEIESAGETTGTGDLVQLTNVGVGAITLDVIGAGVGADDVQINASGAHTNGLAGLHIKTSGALAAGGAAQIITVAGVPTADSRGFEMDVQKDMRAIYIDTDAATNDAIYITHSGNLAAGKAVMHITDAGIPAADNVYVGHFAFTGTATNESAILFADGDGKDVVGLYVDTDNTIAENSGNIVLHTSLSDAVGASIVAHQESATPAAEDQLLVINAYGEEATSSDTMLYAAMNFEASDVTDGAIRGQIKLAVADGSAGASNMRESLWLTDDTLALGDGEAFVLGSNGAQDLSISTAITVAGLTAAEPKIVLTDGSDGDITLTPGTTGLTRLIAGAPTVTTKTTTATLTVAEGGIITVTTAAAWTATLPAASGNAGLWYTFKKTDATANALTIDGSGVETIDGAATNATVDAQYDTMTIVCDGSNWHIIAKEIA</sequence>